<keyword evidence="2" id="KW-1185">Reference proteome</keyword>
<dbReference type="Proteomes" id="UP000659630">
    <property type="component" value="Unassembled WGS sequence"/>
</dbReference>
<comment type="caution">
    <text evidence="1">The sequence shown here is derived from an EMBL/GenBank/DDBJ whole genome shotgun (WGS) entry which is preliminary data.</text>
</comment>
<evidence type="ECO:0000313" key="2">
    <source>
        <dbReference type="Proteomes" id="UP000659630"/>
    </source>
</evidence>
<evidence type="ECO:0000313" key="1">
    <source>
        <dbReference type="EMBL" id="MBC5581641.1"/>
    </source>
</evidence>
<dbReference type="AlphaFoldDB" id="A0A923I7D2"/>
<accession>A0A923I7D2</accession>
<name>A0A923I7D2_9FIRM</name>
<dbReference type="EMBL" id="JACONZ010000003">
    <property type="protein sequence ID" value="MBC5581641.1"/>
    <property type="molecule type" value="Genomic_DNA"/>
</dbReference>
<protein>
    <submittedName>
        <fullName evidence="1">Zinc ribbon domain-containing protein</fullName>
    </submittedName>
</protein>
<sequence length="137" mass="14527">MDSSVKRFLTEMADRAAAVAEGAKDAVAGAGKVVGEKKDAAMLRLDLLRLRSECESRFSEIGRTFYLMNAGAWPSGGETAEHRIESLLGEVGEREMQVSDILRRLSELSGKSACPSCGKPCDAGAAYCPACGKPLKG</sequence>
<dbReference type="RefSeq" id="WP_186888013.1">
    <property type="nucleotide sequence ID" value="NZ_JACONZ010000003.1"/>
</dbReference>
<reference evidence="1" key="1">
    <citation type="submission" date="2020-08" db="EMBL/GenBank/DDBJ databases">
        <title>Genome public.</title>
        <authorList>
            <person name="Liu C."/>
            <person name="Sun Q."/>
        </authorList>
    </citation>
    <scope>NUCLEOTIDE SEQUENCE</scope>
    <source>
        <strain evidence="1">BX8</strain>
    </source>
</reference>
<gene>
    <name evidence="1" type="ORF">H8S23_08995</name>
</gene>
<organism evidence="1 2">
    <name type="scientific">Anaerofilum hominis</name>
    <dbReference type="NCBI Taxonomy" id="2763016"/>
    <lineage>
        <taxon>Bacteria</taxon>
        <taxon>Bacillati</taxon>
        <taxon>Bacillota</taxon>
        <taxon>Clostridia</taxon>
        <taxon>Eubacteriales</taxon>
        <taxon>Oscillospiraceae</taxon>
        <taxon>Anaerofilum</taxon>
    </lineage>
</organism>
<proteinExistence type="predicted"/>